<feature type="transmembrane region" description="Helical" evidence="1">
    <location>
        <begin position="601"/>
        <end position="623"/>
    </location>
</feature>
<reference evidence="2 3" key="1">
    <citation type="submission" date="2019-10" db="EMBL/GenBank/DDBJ databases">
        <title>Unraveling microbial dark matter from salterns through culturing: the case of the genus Halosegnis.</title>
        <authorList>
            <person name="Duran-Viseras A."/>
            <person name="Andrei A.-S."/>
            <person name="Vera-Gargallo B."/>
            <person name="Ghai R."/>
            <person name="Sanchez-Porro C."/>
            <person name="Ventosa A."/>
        </authorList>
    </citation>
    <scope>NUCLEOTIDE SEQUENCE [LARGE SCALE GENOMIC DNA]</scope>
    <source>
        <strain evidence="2 3">F19-13</strain>
    </source>
</reference>
<proteinExistence type="predicted"/>
<gene>
    <name evidence="2" type="ORF">DP108_06365</name>
</gene>
<dbReference type="EMBL" id="QMDY01000003">
    <property type="protein sequence ID" value="KAB7518787.1"/>
    <property type="molecule type" value="Genomic_DNA"/>
</dbReference>
<keyword evidence="1" id="KW-0812">Transmembrane</keyword>
<accession>A0A5N5UJ40</accession>
<evidence type="ECO:0000313" key="2">
    <source>
        <dbReference type="EMBL" id="KAB7518787.1"/>
    </source>
</evidence>
<sequence length="670" mass="69750">MKRDSLILVGVVLLLATSAAAGVAVDREPVQDSITLETNSGVAVSTSAHGGEIELTTPFVDDQTVAVNTANGNATVSGANAASLTIDSFSSPIILTNIDATGTTVTVTPDGLQPVGIGGGVETARYYGTVADDNSVDLRYTGGTGTTTTATFSGLTSGQPYLARDLNSGDTLAVAEADGSGDLTFSDLPDGDHRVAIETYETSAPTVATSTVRPDPTQTAEALPITLGIEVDDADFGNLNEELTVEWSVDGQQVATTTATQPGEVTYQVDSLSAGEHTWSIDVTDAQGNTVASQAFALNAPGELTVYNESNPSDKIDNATLRIRFFDGDSREVVQRTVTDGTVNMTGLPAGQQLVVTVDDEGDNLVYRRIVLSSLLEQADAYLLPVNATSSQVNFGLDDATGNFPSESTQLFIERALTKDFDGDGETETEYRTISGDNFGAAQDFPTVLETNERYRLRVRNGDGDVRVLGSYTATGDAAEVLEIGTVTISSDADAGAAATARIIGEGDQRAVRVIYDDVETQTDSLDITIHEQGNESAVLTTDTANGVSSYVGTYQVPDGAPEDVAYEIDVEAQRADSTFATTEFVGDLPELITRFNLDPAIAGLIGWVGIVAVGGLVVIYNARLGALTMVVVAGFTTVIGATQIPATVLALAGSVAVAFLVAGRDATPV</sequence>
<dbReference type="InterPro" id="IPR013783">
    <property type="entry name" value="Ig-like_fold"/>
</dbReference>
<feature type="transmembrane region" description="Helical" evidence="1">
    <location>
        <begin position="630"/>
        <end position="663"/>
    </location>
</feature>
<dbReference type="AlphaFoldDB" id="A0A5N5UJ40"/>
<keyword evidence="1" id="KW-0472">Membrane</keyword>
<evidence type="ECO:0000256" key="1">
    <source>
        <dbReference type="SAM" id="Phobius"/>
    </source>
</evidence>
<organism evidence="2 3">
    <name type="scientific">Halosegnis rubeus</name>
    <dbReference type="NCBI Taxonomy" id="2212850"/>
    <lineage>
        <taxon>Archaea</taxon>
        <taxon>Methanobacteriati</taxon>
        <taxon>Methanobacteriota</taxon>
        <taxon>Stenosarchaea group</taxon>
        <taxon>Halobacteria</taxon>
        <taxon>Halobacteriales</taxon>
        <taxon>Natronomonadaceae</taxon>
        <taxon>Halosegnis</taxon>
    </lineage>
</organism>
<dbReference type="Proteomes" id="UP000326207">
    <property type="component" value="Unassembled WGS sequence"/>
</dbReference>
<evidence type="ECO:0000313" key="3">
    <source>
        <dbReference type="Proteomes" id="UP000326207"/>
    </source>
</evidence>
<dbReference type="RefSeq" id="WP_152156167.1">
    <property type="nucleotide sequence ID" value="NZ_QMDY01000003.1"/>
</dbReference>
<name>A0A5N5UJ40_9EURY</name>
<protein>
    <submittedName>
        <fullName evidence="2">Uncharacterized protein</fullName>
    </submittedName>
</protein>
<comment type="caution">
    <text evidence="2">The sequence shown here is derived from an EMBL/GenBank/DDBJ whole genome shotgun (WGS) entry which is preliminary data.</text>
</comment>
<keyword evidence="1" id="KW-1133">Transmembrane helix</keyword>
<dbReference type="Gene3D" id="2.60.40.10">
    <property type="entry name" value="Immunoglobulins"/>
    <property type="match status" value="1"/>
</dbReference>